<dbReference type="GO" id="GO:0008757">
    <property type="term" value="F:S-adenosylmethionine-dependent methyltransferase activity"/>
    <property type="evidence" value="ECO:0007669"/>
    <property type="project" value="UniProtKB-ARBA"/>
</dbReference>
<dbReference type="InterPro" id="IPR001214">
    <property type="entry name" value="SET_dom"/>
</dbReference>
<dbReference type="Pfam" id="PF00856">
    <property type="entry name" value="SET"/>
    <property type="match status" value="1"/>
</dbReference>
<dbReference type="SUPFAM" id="SSF82199">
    <property type="entry name" value="SET domain"/>
    <property type="match status" value="1"/>
</dbReference>
<evidence type="ECO:0000259" key="6">
    <source>
        <dbReference type="PROSITE" id="PS50865"/>
    </source>
</evidence>
<dbReference type="Gene3D" id="6.10.140.2220">
    <property type="match status" value="1"/>
</dbReference>
<dbReference type="PROSITE" id="PS01360">
    <property type="entry name" value="ZF_MYND_1"/>
    <property type="match status" value="1"/>
</dbReference>
<sequence length="602" mass="69696">MFIYKCEIMQKEAYDYSDDLVKQLTSEKKVIEVSKEFIQQTDGSDKILFSLDLLKQKNLLPPVSHIFVPKNDSTSLAARNQGNQFFIKDKDYLSALSCYNRSICFAGNDSENLAIGYANRSAIYLNAGFYAFCLENIELALKHNYPDKLKPKLVQRKEECLRLMSLNEDSFEKFKKEKCNVKLSYPPNERMPIMIKGLEYVTSDKFGRHIRAKHDLYPGDVIIIEKPFSKCIQSLNGSEYQRCANCLESNYLNLLPCDHCTRAMFCSETCRNEGWKRFHKFECKVIDGIFSLFNKIMVITIRTTIYAFTMFNSPCELEELINQVNLETESAFDLDYTQLSEEKHFRAIYALATNESDRSVSDLFQRANLCAIAWYLLKDFSNILSELLKTKDNEKLFLDLMFRICQASAVNYHSLSSMAKTDPLLVDIEGFYSPKQFGSGSFALCSLLNHSCAPNVVRVGDGVYNVVIVNRCIKKGDQIFDNYGAHHCLETLYERHKLLHDQYIFECQCEACLKDYPLFKNMTMKHSTATAMTDSYQITNYDKEFAEKKFVEYKKNLVKLNDKYPCFDVSAYQELFLACVRVLMHDMPLEFQIKPQKMDKAL</sequence>
<keyword evidence="1" id="KW-0479">Metal-binding</keyword>
<organism evidence="8">
    <name type="scientific">Culicoides sonorensis</name>
    <name type="common">Biting midge</name>
    <dbReference type="NCBI Taxonomy" id="179676"/>
    <lineage>
        <taxon>Eukaryota</taxon>
        <taxon>Metazoa</taxon>
        <taxon>Ecdysozoa</taxon>
        <taxon>Arthropoda</taxon>
        <taxon>Hexapoda</taxon>
        <taxon>Insecta</taxon>
        <taxon>Pterygota</taxon>
        <taxon>Neoptera</taxon>
        <taxon>Endopterygota</taxon>
        <taxon>Diptera</taxon>
        <taxon>Nematocera</taxon>
        <taxon>Chironomoidea</taxon>
        <taxon>Ceratopogonidae</taxon>
        <taxon>Ceratopogoninae</taxon>
        <taxon>Culicoides</taxon>
        <taxon>Monoculicoides</taxon>
    </lineage>
</organism>
<dbReference type="InterPro" id="IPR011990">
    <property type="entry name" value="TPR-like_helical_dom_sf"/>
</dbReference>
<feature type="domain" description="MYND-type" evidence="6">
    <location>
        <begin position="243"/>
        <end position="283"/>
    </location>
</feature>
<reference evidence="7" key="1">
    <citation type="submission" date="2018-04" db="EMBL/GenBank/DDBJ databases">
        <authorList>
            <person name="Go L.Y."/>
            <person name="Mitchell J.A."/>
        </authorList>
    </citation>
    <scope>NUCLEOTIDE SEQUENCE</scope>
    <source>
        <tissue evidence="7">Whole organism</tissue>
    </source>
</reference>
<dbReference type="EMBL" id="UFQS01001435">
    <property type="protein sequence ID" value="SSX10873.1"/>
    <property type="molecule type" value="Genomic_DNA"/>
</dbReference>
<dbReference type="PROSITE" id="PS50865">
    <property type="entry name" value="ZF_MYND_2"/>
    <property type="match status" value="1"/>
</dbReference>
<dbReference type="Gene3D" id="1.25.40.10">
    <property type="entry name" value="Tetratricopeptide repeat domain"/>
    <property type="match status" value="1"/>
</dbReference>
<name>A0A336MLV9_CULSO</name>
<gene>
    <name evidence="8" type="primary">CSON002617</name>
</gene>
<dbReference type="SUPFAM" id="SSF144232">
    <property type="entry name" value="HIT/MYND zinc finger-like"/>
    <property type="match status" value="1"/>
</dbReference>
<dbReference type="InterPro" id="IPR002893">
    <property type="entry name" value="Znf_MYND"/>
</dbReference>
<dbReference type="PANTHER" id="PTHR47111">
    <property type="entry name" value="BCDNA.LD29892"/>
    <property type="match status" value="1"/>
</dbReference>
<dbReference type="SUPFAM" id="SSF48452">
    <property type="entry name" value="TPR-like"/>
    <property type="match status" value="1"/>
</dbReference>
<dbReference type="Gene3D" id="2.170.270.10">
    <property type="entry name" value="SET domain"/>
    <property type="match status" value="1"/>
</dbReference>
<evidence type="ECO:0000256" key="3">
    <source>
        <dbReference type="ARBA" id="ARBA00022833"/>
    </source>
</evidence>
<evidence type="ECO:0000259" key="5">
    <source>
        <dbReference type="PROSITE" id="PS50280"/>
    </source>
</evidence>
<protein>
    <submittedName>
        <fullName evidence="8">CSON002617 protein</fullName>
    </submittedName>
</protein>
<dbReference type="PROSITE" id="PS50280">
    <property type="entry name" value="SET"/>
    <property type="match status" value="1"/>
</dbReference>
<evidence type="ECO:0000313" key="8">
    <source>
        <dbReference type="EMBL" id="SSX30551.1"/>
    </source>
</evidence>
<evidence type="ECO:0000256" key="4">
    <source>
        <dbReference type="PROSITE-ProRule" id="PRU00134"/>
    </source>
</evidence>
<dbReference type="EMBL" id="UFQT01001435">
    <property type="protein sequence ID" value="SSX30551.1"/>
    <property type="molecule type" value="Genomic_DNA"/>
</dbReference>
<evidence type="ECO:0000256" key="2">
    <source>
        <dbReference type="ARBA" id="ARBA00022771"/>
    </source>
</evidence>
<dbReference type="Gene3D" id="1.10.220.160">
    <property type="match status" value="1"/>
</dbReference>
<dbReference type="OMA" id="NYGQHYA"/>
<proteinExistence type="predicted"/>
<dbReference type="GO" id="GO:0008170">
    <property type="term" value="F:N-methyltransferase activity"/>
    <property type="evidence" value="ECO:0007669"/>
    <property type="project" value="UniProtKB-ARBA"/>
</dbReference>
<keyword evidence="3" id="KW-0862">Zinc</keyword>
<dbReference type="PANTHER" id="PTHR47111:SF1">
    <property type="entry name" value="SET AND MYND DOMAIN-CONTAINING PROTEIN 4"/>
    <property type="match status" value="1"/>
</dbReference>
<dbReference type="AlphaFoldDB" id="A0A336MLV9"/>
<evidence type="ECO:0000313" key="7">
    <source>
        <dbReference type="EMBL" id="SSX10873.1"/>
    </source>
</evidence>
<dbReference type="VEuPathDB" id="VectorBase:CSON002617"/>
<dbReference type="InterPro" id="IPR046341">
    <property type="entry name" value="SET_dom_sf"/>
</dbReference>
<reference evidence="8" key="2">
    <citation type="submission" date="2018-07" db="EMBL/GenBank/DDBJ databases">
        <authorList>
            <person name="Quirk P.G."/>
            <person name="Krulwich T.A."/>
        </authorList>
    </citation>
    <scope>NUCLEOTIDE SEQUENCE</scope>
</reference>
<dbReference type="GO" id="GO:0008270">
    <property type="term" value="F:zinc ion binding"/>
    <property type="evidence" value="ECO:0007669"/>
    <property type="project" value="UniProtKB-KW"/>
</dbReference>
<keyword evidence="2 4" id="KW-0863">Zinc-finger</keyword>
<dbReference type="GO" id="GO:0008276">
    <property type="term" value="F:protein methyltransferase activity"/>
    <property type="evidence" value="ECO:0007669"/>
    <property type="project" value="UniProtKB-ARBA"/>
</dbReference>
<dbReference type="Pfam" id="PF01753">
    <property type="entry name" value="zf-MYND"/>
    <property type="match status" value="1"/>
</dbReference>
<accession>A0A336MLV9</accession>
<feature type="domain" description="SET" evidence="5">
    <location>
        <begin position="196"/>
        <end position="484"/>
    </location>
</feature>
<evidence type="ECO:0000256" key="1">
    <source>
        <dbReference type="ARBA" id="ARBA00022723"/>
    </source>
</evidence>